<feature type="domain" description="AAA+ ATPase" evidence="2">
    <location>
        <begin position="141"/>
        <end position="285"/>
    </location>
</feature>
<dbReference type="SUPFAM" id="SSF52540">
    <property type="entry name" value="P-loop containing nucleoside triphosphate hydrolases"/>
    <property type="match status" value="1"/>
</dbReference>
<feature type="repeat" description="TPR" evidence="1">
    <location>
        <begin position="559"/>
        <end position="592"/>
    </location>
</feature>
<evidence type="ECO:0000256" key="1">
    <source>
        <dbReference type="PROSITE-ProRule" id="PRU00339"/>
    </source>
</evidence>
<dbReference type="InterPro" id="IPR027417">
    <property type="entry name" value="P-loop_NTPase"/>
</dbReference>
<dbReference type="SMART" id="SM00028">
    <property type="entry name" value="TPR"/>
    <property type="match status" value="5"/>
</dbReference>
<dbReference type="InterPro" id="IPR011990">
    <property type="entry name" value="TPR-like_helical_dom_sf"/>
</dbReference>
<keyword evidence="4" id="KW-1185">Reference proteome</keyword>
<gene>
    <name evidence="3" type="ORF">BKA15_005099</name>
</gene>
<dbReference type="SUPFAM" id="SSF48452">
    <property type="entry name" value="TPR-like"/>
    <property type="match status" value="2"/>
</dbReference>
<dbReference type="Gene3D" id="3.40.50.300">
    <property type="entry name" value="P-loop containing nucleotide triphosphate hydrolases"/>
    <property type="match status" value="1"/>
</dbReference>
<reference evidence="3 4" key="1">
    <citation type="submission" date="2020-07" db="EMBL/GenBank/DDBJ databases">
        <title>Sequencing the genomes of 1000 actinobacteria strains.</title>
        <authorList>
            <person name="Klenk H.-P."/>
        </authorList>
    </citation>
    <scope>NUCLEOTIDE SEQUENCE [LARGE SCALE GENOMIC DNA]</scope>
    <source>
        <strain evidence="3 4">DSM 22083</strain>
    </source>
</reference>
<dbReference type="PROSITE" id="PS50005">
    <property type="entry name" value="TPR"/>
    <property type="match status" value="1"/>
</dbReference>
<dbReference type="SMART" id="SM00382">
    <property type="entry name" value="AAA"/>
    <property type="match status" value="1"/>
</dbReference>
<proteinExistence type="predicted"/>
<keyword evidence="1" id="KW-0802">TPR repeat</keyword>
<organism evidence="3 4">
    <name type="scientific">Microlunatus parietis</name>
    <dbReference type="NCBI Taxonomy" id="682979"/>
    <lineage>
        <taxon>Bacteria</taxon>
        <taxon>Bacillati</taxon>
        <taxon>Actinomycetota</taxon>
        <taxon>Actinomycetes</taxon>
        <taxon>Propionibacteriales</taxon>
        <taxon>Propionibacteriaceae</taxon>
        <taxon>Microlunatus</taxon>
    </lineage>
</organism>
<dbReference type="PANTHER" id="PTHR47691:SF3">
    <property type="entry name" value="HTH-TYPE TRANSCRIPTIONAL REGULATOR RV0890C-RELATED"/>
    <property type="match status" value="1"/>
</dbReference>
<protein>
    <submittedName>
        <fullName evidence="3">Tetratricopeptide (TPR) repeat protein</fullName>
    </submittedName>
</protein>
<evidence type="ECO:0000259" key="2">
    <source>
        <dbReference type="SMART" id="SM00382"/>
    </source>
</evidence>
<dbReference type="InterPro" id="IPR003593">
    <property type="entry name" value="AAA+_ATPase"/>
</dbReference>
<name>A0A7Y9LED3_9ACTN</name>
<dbReference type="PANTHER" id="PTHR47691">
    <property type="entry name" value="REGULATOR-RELATED"/>
    <property type="match status" value="1"/>
</dbReference>
<dbReference type="Proteomes" id="UP000569914">
    <property type="component" value="Unassembled WGS sequence"/>
</dbReference>
<evidence type="ECO:0000313" key="4">
    <source>
        <dbReference type="Proteomes" id="UP000569914"/>
    </source>
</evidence>
<dbReference type="PRINTS" id="PR00364">
    <property type="entry name" value="DISEASERSIST"/>
</dbReference>
<comment type="caution">
    <text evidence="3">The sequence shown here is derived from an EMBL/GenBank/DDBJ whole genome shotgun (WGS) entry which is preliminary data.</text>
</comment>
<dbReference type="AlphaFoldDB" id="A0A7Y9LED3"/>
<dbReference type="RefSeq" id="WP_179755516.1">
    <property type="nucleotide sequence ID" value="NZ_JACCBU010000001.1"/>
</dbReference>
<dbReference type="InterPro" id="IPR019734">
    <property type="entry name" value="TPR_rpt"/>
</dbReference>
<accession>A0A7Y9LED3</accession>
<evidence type="ECO:0000313" key="3">
    <source>
        <dbReference type="EMBL" id="NYE73770.1"/>
    </source>
</evidence>
<sequence length="810" mass="87543">MGLDTDQPPGPLGVRSYDDLATALRQLRAWSGLSIRRTHEQVDRLRRQTGRAVPGFETVRRCFEAGRTRMDPELIVDIAQVLLRGDRSRALEWRRACELIEAGAGAGSVVRIDRELPAAAADFVGRSDELGQIVTAAVKPGPVVVVITGMPGTGKTALAAQAGRQLSRAEPGDPAFSARRLAVNLRGYDTDNPPADPAAVLDGLLREVGVKPHRFAGQSVPVQLSLFADAVWDRPLLLLLDNARSAGQVTPLIPGLPRCVVLITSRHTLDLPDAVRVRLEALTTPEALDLLRAQLGAGPVDGEPEAAASIAELAGRIPLALRLIASRVRDHPGITLTDHRDWLLDDRARGRLEDGVELALRSSYQQFPEPTARLLRLLALHPGRDLDRYAAAALADEPDSAVATQLRALAAGSMLEPLPGDRFQLHDLVRAFAAEEAQRTEPPPVREAAIGRLLDYYRFAAAEAMDAYSPQNRDRRPRIAPVGLPVPAFPGREAARSWLDTEYANLVDVAVKLTADRQPGHGIDLSNTLFAYLDDAAHHGVALRLHEHAASVADGAERGRVLVSLGVTASQLGRFQDAIGHYEQALAIHRDYGDRAGEGRAHGNLGVTNARLGRHLDAIEHLERAVSIHREVGNRTNEAIASGNLCQLYQLVGKYDDARIFGQHQLKVARELGHRLSEGVAFGNLGNVDRGEGRYDAALEQHRQALRLAREAGIRGQEVGALNELGTDLRLLGRLDEARTAHTEALSLATEQGNLMQLAKAHEGLARCLLADDDSGSSAARTELAEALRIYTKLDVPAATEIAELLASLA</sequence>
<dbReference type="EMBL" id="JACCBU010000001">
    <property type="protein sequence ID" value="NYE73770.1"/>
    <property type="molecule type" value="Genomic_DNA"/>
</dbReference>
<dbReference type="Gene3D" id="1.25.40.10">
    <property type="entry name" value="Tetratricopeptide repeat domain"/>
    <property type="match status" value="2"/>
</dbReference>
<dbReference type="Pfam" id="PF13424">
    <property type="entry name" value="TPR_12"/>
    <property type="match status" value="2"/>
</dbReference>